<evidence type="ECO:0008006" key="4">
    <source>
        <dbReference type="Google" id="ProtNLM"/>
    </source>
</evidence>
<evidence type="ECO:0000313" key="2">
    <source>
        <dbReference type="EMBL" id="NGO11282.1"/>
    </source>
</evidence>
<feature type="chain" id="PRO_5039326574" description="Secreted protein" evidence="1">
    <location>
        <begin position="22"/>
        <end position="291"/>
    </location>
</feature>
<organism evidence="2 3">
    <name type="scientific">Streptomyces scabichelini</name>
    <dbReference type="NCBI Taxonomy" id="2711217"/>
    <lineage>
        <taxon>Bacteria</taxon>
        <taxon>Bacillati</taxon>
        <taxon>Actinomycetota</taxon>
        <taxon>Actinomycetes</taxon>
        <taxon>Kitasatosporales</taxon>
        <taxon>Streptomycetaceae</taxon>
        <taxon>Streptomyces</taxon>
    </lineage>
</organism>
<evidence type="ECO:0000313" key="3">
    <source>
        <dbReference type="Proteomes" id="UP000472335"/>
    </source>
</evidence>
<keyword evidence="3" id="KW-1185">Reference proteome</keyword>
<feature type="signal peptide" evidence="1">
    <location>
        <begin position="1"/>
        <end position="21"/>
    </location>
</feature>
<keyword evidence="1" id="KW-0732">Signal</keyword>
<reference evidence="2 3" key="1">
    <citation type="submission" date="2020-02" db="EMBL/GenBank/DDBJ databases">
        <title>Whole-genome analyses of novel actinobacteria.</title>
        <authorList>
            <person name="Sahin N."/>
            <person name="Gencbay T."/>
        </authorList>
    </citation>
    <scope>NUCLEOTIDE SEQUENCE [LARGE SCALE GENOMIC DNA]</scope>
    <source>
        <strain evidence="2 3">HC44</strain>
    </source>
</reference>
<dbReference type="EMBL" id="JAAKZY010000098">
    <property type="protein sequence ID" value="NGO11282.1"/>
    <property type="molecule type" value="Genomic_DNA"/>
</dbReference>
<proteinExistence type="predicted"/>
<dbReference type="RefSeq" id="WP_165263646.1">
    <property type="nucleotide sequence ID" value="NZ_JAAKZY010000098.1"/>
</dbReference>
<sequence length="291" mass="29313">MRKWAPAVAVGLTLLATQALGAPPAAAASIPPGSVQVVAKSSPRNTLATKVPFRANCPSGQRVLGGGAFTVGGVHAVITEMQPIHTTSGDSFEVSAAADQFGIPVAWNFQVFAFCASVPAALGVEIVSETNAPTSGATDQAGKQCPAGKQLIGAGGKIANGNGQVDLGIATNSSGFHASSSAAIAKEDADGFAGNYTVTGYSVCARSNVFGDFQQVKTQSNTTAASQKKSLSCPSGLRLTGLAGNTDTPGTHLQEIAPRTTNAPNIADFGAQSSIPPSGSWTMETTIFCAT</sequence>
<protein>
    <recommendedName>
        <fullName evidence="4">Secreted protein</fullName>
    </recommendedName>
</protein>
<dbReference type="AlphaFoldDB" id="A0A6G4VAY6"/>
<comment type="caution">
    <text evidence="2">The sequence shown here is derived from an EMBL/GenBank/DDBJ whole genome shotgun (WGS) entry which is preliminary data.</text>
</comment>
<evidence type="ECO:0000256" key="1">
    <source>
        <dbReference type="SAM" id="SignalP"/>
    </source>
</evidence>
<name>A0A6G4VAY6_9ACTN</name>
<accession>A0A6G4VAY6</accession>
<gene>
    <name evidence="2" type="ORF">G5C60_27675</name>
</gene>
<dbReference type="Proteomes" id="UP000472335">
    <property type="component" value="Unassembled WGS sequence"/>
</dbReference>